<keyword evidence="1" id="KW-0496">Mitochondrion</keyword>
<evidence type="ECO:0000313" key="1">
    <source>
        <dbReference type="EMBL" id="ANS72211.1"/>
    </source>
</evidence>
<dbReference type="RefSeq" id="YP_009330439.1">
    <property type="nucleotide sequence ID" value="NC_032287.1"/>
</dbReference>
<sequence>MKLKIKRKLLGCILSDGSFRFTYESDVLFKTTRHLDIVNHFVWTGKGPKEQTEVANFVVRLNKELSVR</sequence>
<dbReference type="GO" id="GO:0005840">
    <property type="term" value="C:ribosome"/>
    <property type="evidence" value="ECO:0007669"/>
    <property type="project" value="UniProtKB-KW"/>
</dbReference>
<accession>A0A1L2F1L9</accession>
<keyword evidence="1" id="KW-0687">Ribonucleoprotein</keyword>
<gene>
    <name evidence="1" type="primary">rpl31</name>
</gene>
<dbReference type="AlphaFoldDB" id="A0A1L2F1L9"/>
<geneLocation type="mitochondrion" evidence="1"/>
<protein>
    <submittedName>
        <fullName evidence="1">Ribosomal protein L31</fullName>
    </submittedName>
</protein>
<reference evidence="1" key="1">
    <citation type="submission" date="2015-12" db="EMBL/GenBank/DDBJ databases">
        <title>Complete organellar genomes of the endangered brown algae Coccophora langsdorfii.</title>
        <authorList>
            <person name="Graf L."/>
        </authorList>
    </citation>
    <scope>NUCLEOTIDE SEQUENCE</scope>
</reference>
<proteinExistence type="predicted"/>
<dbReference type="GeneID" id="30685419"/>
<keyword evidence="1" id="KW-0689">Ribosomal protein</keyword>
<organism evidence="1">
    <name type="scientific">Coccophora langsdorfii</name>
    <dbReference type="NCBI Taxonomy" id="74099"/>
    <lineage>
        <taxon>Eukaryota</taxon>
        <taxon>Sar</taxon>
        <taxon>Stramenopiles</taxon>
        <taxon>Ochrophyta</taxon>
        <taxon>PX clade</taxon>
        <taxon>Phaeophyceae</taxon>
        <taxon>Fucales</taxon>
        <taxon>Sargassaceae</taxon>
        <taxon>Coccophora</taxon>
    </lineage>
</organism>
<dbReference type="EMBL" id="KU255794">
    <property type="protein sequence ID" value="ANS72211.1"/>
    <property type="molecule type" value="Genomic_DNA"/>
</dbReference>
<name>A0A1L2F1L9_9PHAE</name>